<accession>A0A6C0R1B1</accession>
<dbReference type="EMBL" id="MN877442">
    <property type="protein sequence ID" value="QHZ59743.1"/>
    <property type="molecule type" value="Genomic_DNA"/>
</dbReference>
<dbReference type="GeneID" id="55626442"/>
<sequence length="343" mass="38389">MSYNYLRYYELIVGFPDTYRLVSPEYPSLNATDSADLTFDQKPLNFMTVQRAEGKGVSVSENQLVAKVGGTTQSKGSNARSCVITVHNLSEDTVQNLTQKNLKVILKAGYKDDYDQDNLPVVFSGQIKSSKRVLSRDVNAVELICEDGYTPSNAVKVNKTLKSTPSKTITANDVFDYLLSVWNKNGIASTKDSIRFDELPIHPSTVPFRGGWTGEGYLRDRMDEICDAFNYQWYIVNGTIYIQSAFSNKVREVIELDMSLVKGIQDGNENYKNDSNQEGKSRIKVTTFLNGAITEDKFINLTPAANGSKGRTDYTGLYKVISVSHSLDYRGNKWDTIVECESL</sequence>
<dbReference type="KEGG" id="vg:55626442"/>
<reference evidence="1 2" key="1">
    <citation type="submission" date="2019-12" db="EMBL/GenBank/DDBJ databases">
        <title>Alteromonas phage V22 represents a new genus of marine bacteriophages that requires a novel tail fiber chaperone for host recognition.</title>
        <authorList>
            <person name="Gonzalez-Serrano R."/>
            <person name="Dunne M."/>
            <person name="Rosselli R."/>
            <person name="Martin-Cuadrado A.-B."/>
            <person name="Grosboillot V."/>
            <person name="Zinsli L."/>
            <person name="Roda-Garcia J.J."/>
            <person name="Loessner M.J."/>
            <person name="Rodriguez-Valera F."/>
        </authorList>
    </citation>
    <scope>NUCLEOTIDE SEQUENCE [LARGE SCALE GENOMIC DNA]</scope>
</reference>
<dbReference type="Proteomes" id="UP000479357">
    <property type="component" value="Segment"/>
</dbReference>
<name>A0A6C0R1B1_9CAUD</name>
<proteinExistence type="predicted"/>
<organism evidence="1 2">
    <name type="scientific">Alteromonas phage vB_AmeM_PT11-V22</name>
    <dbReference type="NCBI Taxonomy" id="2704031"/>
    <lineage>
        <taxon>Viruses</taxon>
        <taxon>Duplodnaviria</taxon>
        <taxon>Heunggongvirae</taxon>
        <taxon>Uroviricota</taxon>
        <taxon>Caudoviricetes</taxon>
        <taxon>Myoalterovirus</taxon>
        <taxon>Myoalterovirus PT11V22</taxon>
    </lineage>
</organism>
<protein>
    <submittedName>
        <fullName evidence="1">Uncharacterized protein</fullName>
    </submittedName>
</protein>
<dbReference type="RefSeq" id="YP_009855702.1">
    <property type="nucleotide sequence ID" value="NC_048847.1"/>
</dbReference>
<evidence type="ECO:0000313" key="1">
    <source>
        <dbReference type="EMBL" id="QHZ59743.1"/>
    </source>
</evidence>
<keyword evidence="2" id="KW-1185">Reference proteome</keyword>
<evidence type="ECO:0000313" key="2">
    <source>
        <dbReference type="Proteomes" id="UP000479357"/>
    </source>
</evidence>